<name>A0A1Y1S7T5_9MICR</name>
<dbReference type="PANTHER" id="PTHR11441:SF0">
    <property type="entry name" value="THYMIDINE KINASE, CYTOSOLIC"/>
    <property type="match status" value="1"/>
</dbReference>
<dbReference type="AlphaFoldDB" id="A0A1Y1S7T5"/>
<evidence type="ECO:0000313" key="12">
    <source>
        <dbReference type="EMBL" id="ORD94238.1"/>
    </source>
</evidence>
<proteinExistence type="inferred from homology"/>
<dbReference type="OrthoDB" id="2194859at2759"/>
<evidence type="ECO:0000256" key="6">
    <source>
        <dbReference type="ARBA" id="ARBA00022777"/>
    </source>
</evidence>
<dbReference type="EMBL" id="LWDP01000028">
    <property type="protein sequence ID" value="ORD94238.1"/>
    <property type="molecule type" value="Genomic_DNA"/>
</dbReference>
<dbReference type="Proteomes" id="UP000192639">
    <property type="component" value="Unassembled WGS sequence"/>
</dbReference>
<evidence type="ECO:0000256" key="7">
    <source>
        <dbReference type="ARBA" id="ARBA00022840"/>
    </source>
</evidence>
<keyword evidence="7 10" id="KW-0067">ATP-binding</keyword>
<comment type="catalytic activity">
    <reaction evidence="10">
        <text>thymidine + ATP = dTMP + ADP + H(+)</text>
        <dbReference type="Rhea" id="RHEA:19129"/>
        <dbReference type="ChEBI" id="CHEBI:15378"/>
        <dbReference type="ChEBI" id="CHEBI:17748"/>
        <dbReference type="ChEBI" id="CHEBI:30616"/>
        <dbReference type="ChEBI" id="CHEBI:63528"/>
        <dbReference type="ChEBI" id="CHEBI:456216"/>
        <dbReference type="EC" id="2.7.1.21"/>
    </reaction>
</comment>
<dbReference type="GO" id="GO:0004797">
    <property type="term" value="F:thymidine kinase activity"/>
    <property type="evidence" value="ECO:0007669"/>
    <property type="project" value="UniProtKB-EC"/>
</dbReference>
<feature type="binding site" evidence="9">
    <location>
        <position position="188"/>
    </location>
    <ligand>
        <name>substrate</name>
    </ligand>
</feature>
<keyword evidence="6 10" id="KW-0418">Kinase</keyword>
<dbReference type="GO" id="GO:0005829">
    <property type="term" value="C:cytosol"/>
    <property type="evidence" value="ECO:0007669"/>
    <property type="project" value="TreeGrafter"/>
</dbReference>
<dbReference type="Gene3D" id="3.40.50.300">
    <property type="entry name" value="P-loop containing nucleotide triphosphate hydrolases"/>
    <property type="match status" value="1"/>
</dbReference>
<evidence type="ECO:0000256" key="5">
    <source>
        <dbReference type="ARBA" id="ARBA00022741"/>
    </source>
</evidence>
<sequence length="216" mass="24297">MAELKFVFGPVSTGKTVELLLQAHQITKIHGKTAVKLMKPAFDTRDGEAMISSASGMQARADFVIGAGDNLQELEMEPGTYLLVDEVQFFTLEQIMQLRRISLEQNIHVECYGLLKDFRNDLFFSAAKLVELADEIVQMKTFCYLCSRKRLANKMRNAQISMKIIKNGDVTEPTLEGESKQVGGIDLYVPVCSRCYYTAFKEVEMTAFVLSQSMPN</sequence>
<evidence type="ECO:0000256" key="9">
    <source>
        <dbReference type="PIRSR" id="PIRSR035805-2"/>
    </source>
</evidence>
<evidence type="ECO:0000313" key="13">
    <source>
        <dbReference type="Proteomes" id="UP000192639"/>
    </source>
</evidence>
<gene>
    <name evidence="12" type="primary">KITH</name>
    <name evidence="12" type="ORF">ECANGB1_997</name>
</gene>
<evidence type="ECO:0000256" key="4">
    <source>
        <dbReference type="ARBA" id="ARBA00022679"/>
    </source>
</evidence>
<evidence type="ECO:0000256" key="8">
    <source>
        <dbReference type="PIRSR" id="PIRSR035805-1"/>
    </source>
</evidence>
<dbReference type="InterPro" id="IPR027417">
    <property type="entry name" value="P-loop_NTPase"/>
</dbReference>
<dbReference type="GO" id="GO:0005524">
    <property type="term" value="F:ATP binding"/>
    <property type="evidence" value="ECO:0007669"/>
    <property type="project" value="UniProtKB-KW"/>
</dbReference>
<dbReference type="PIRSF" id="PIRSF035805">
    <property type="entry name" value="TK_cell"/>
    <property type="match status" value="1"/>
</dbReference>
<comment type="similarity">
    <text evidence="1 11">Belongs to the thymidine kinase family.</text>
</comment>
<keyword evidence="13" id="KW-1185">Reference proteome</keyword>
<dbReference type="GO" id="GO:0071897">
    <property type="term" value="P:DNA biosynthetic process"/>
    <property type="evidence" value="ECO:0007669"/>
    <property type="project" value="UniProtKB-KW"/>
</dbReference>
<keyword evidence="4 10" id="KW-0808">Transferase</keyword>
<evidence type="ECO:0000256" key="1">
    <source>
        <dbReference type="ARBA" id="ARBA00007587"/>
    </source>
</evidence>
<dbReference type="SUPFAM" id="SSF52540">
    <property type="entry name" value="P-loop containing nucleoside triphosphate hydrolases"/>
    <property type="match status" value="1"/>
</dbReference>
<comment type="caution">
    <text evidence="12">The sequence shown here is derived from an EMBL/GenBank/DDBJ whole genome shotgun (WGS) entry which is preliminary data.</text>
</comment>
<dbReference type="GO" id="GO:0046104">
    <property type="term" value="P:thymidine metabolic process"/>
    <property type="evidence" value="ECO:0007669"/>
    <property type="project" value="TreeGrafter"/>
</dbReference>
<feature type="active site" description="Proton acceptor" evidence="8">
    <location>
        <position position="86"/>
    </location>
</feature>
<evidence type="ECO:0000256" key="3">
    <source>
        <dbReference type="ARBA" id="ARBA00022634"/>
    </source>
</evidence>
<organism evidence="12 13">
    <name type="scientific">Enterospora canceri</name>
    <dbReference type="NCBI Taxonomy" id="1081671"/>
    <lineage>
        <taxon>Eukaryota</taxon>
        <taxon>Fungi</taxon>
        <taxon>Fungi incertae sedis</taxon>
        <taxon>Microsporidia</taxon>
        <taxon>Enterocytozoonidae</taxon>
        <taxon>Enterospora</taxon>
    </lineage>
</organism>
<accession>A0A1Y1S7T5</accession>
<dbReference type="Pfam" id="PF00265">
    <property type="entry name" value="TK"/>
    <property type="match status" value="1"/>
</dbReference>
<protein>
    <recommendedName>
        <fullName evidence="2 10">Thymidine kinase</fullName>
        <ecNumber evidence="2 10">2.7.1.21</ecNumber>
    </recommendedName>
</protein>
<dbReference type="EC" id="2.7.1.21" evidence="2 10"/>
<dbReference type="VEuPathDB" id="MicrosporidiaDB:ECANGB1_997"/>
<evidence type="ECO:0000256" key="10">
    <source>
        <dbReference type="RuleBase" id="RU000544"/>
    </source>
</evidence>
<dbReference type="PANTHER" id="PTHR11441">
    <property type="entry name" value="THYMIDINE KINASE"/>
    <property type="match status" value="1"/>
</dbReference>
<evidence type="ECO:0000256" key="11">
    <source>
        <dbReference type="RuleBase" id="RU004165"/>
    </source>
</evidence>
<keyword evidence="3 10" id="KW-0237">DNA synthesis</keyword>
<dbReference type="InterPro" id="IPR001267">
    <property type="entry name" value="Thymidine_kinase"/>
</dbReference>
<evidence type="ECO:0000256" key="2">
    <source>
        <dbReference type="ARBA" id="ARBA00012118"/>
    </source>
</evidence>
<reference evidence="12 13" key="1">
    <citation type="journal article" date="2017" name="Environ. Microbiol.">
        <title>Decay of the glycolytic pathway and adaptation to intranuclear parasitism within Enterocytozoonidae microsporidia.</title>
        <authorList>
            <person name="Wiredu Boakye D."/>
            <person name="Jaroenlak P."/>
            <person name="Prachumwat A."/>
            <person name="Williams T.A."/>
            <person name="Bateman K.S."/>
            <person name="Itsathitphaisarn O."/>
            <person name="Sritunyalucksana K."/>
            <person name="Paszkiewicz K.H."/>
            <person name="Moore K.A."/>
            <person name="Stentiford G.D."/>
            <person name="Williams B.A."/>
        </authorList>
    </citation>
    <scope>NUCLEOTIDE SEQUENCE [LARGE SCALE GENOMIC DNA]</scope>
    <source>
        <strain evidence="12 13">GB1</strain>
    </source>
</reference>
<dbReference type="SUPFAM" id="SSF57716">
    <property type="entry name" value="Glucocorticoid receptor-like (DNA-binding domain)"/>
    <property type="match status" value="1"/>
</dbReference>
<keyword evidence="5 10" id="KW-0547">Nucleotide-binding</keyword>